<dbReference type="AlphaFoldDB" id="A0AAD7BDL9"/>
<dbReference type="EMBL" id="JARKIF010000020">
    <property type="protein sequence ID" value="KAJ7617893.1"/>
    <property type="molecule type" value="Genomic_DNA"/>
</dbReference>
<accession>A0AAD7BDL9</accession>
<organism evidence="1 2">
    <name type="scientific">Roridomyces roridus</name>
    <dbReference type="NCBI Taxonomy" id="1738132"/>
    <lineage>
        <taxon>Eukaryota</taxon>
        <taxon>Fungi</taxon>
        <taxon>Dikarya</taxon>
        <taxon>Basidiomycota</taxon>
        <taxon>Agaricomycotina</taxon>
        <taxon>Agaricomycetes</taxon>
        <taxon>Agaricomycetidae</taxon>
        <taxon>Agaricales</taxon>
        <taxon>Marasmiineae</taxon>
        <taxon>Mycenaceae</taxon>
        <taxon>Roridomyces</taxon>
    </lineage>
</organism>
<evidence type="ECO:0000313" key="2">
    <source>
        <dbReference type="Proteomes" id="UP001221142"/>
    </source>
</evidence>
<evidence type="ECO:0000313" key="1">
    <source>
        <dbReference type="EMBL" id="KAJ7617893.1"/>
    </source>
</evidence>
<name>A0AAD7BDL9_9AGAR</name>
<sequence length="307" mass="34720">MSSSSTPVPCPINILFPEILCYIFTLTVPPLKGEGLPPISWKSRRRKPPTRLGAPWSLVQICSTWRIIALEYAPLWSTITLSSVSPPRHLRYLDAQIERAGAAPLDILVRFTGEHGFGARRKTRKILNKLVERRQQWRSLHLEFVWALPPPEPFKQLGSLPMLEEIIISGRSMMYLERTWEPVFANARTPKLRKVVLGDQSTPSRHVSFDFSLPLPSPHVSLSSWAELLSYKATFEDPTMHFTNLSRALNLVECDIDFGEPTCDIGVVSMLKLRRLVITSGSFLPHLIAPALLDLHVHGERLEPVLP</sequence>
<comment type="caution">
    <text evidence="1">The sequence shown here is derived from an EMBL/GenBank/DDBJ whole genome shotgun (WGS) entry which is preliminary data.</text>
</comment>
<proteinExistence type="predicted"/>
<dbReference type="Proteomes" id="UP001221142">
    <property type="component" value="Unassembled WGS sequence"/>
</dbReference>
<protein>
    <recommendedName>
        <fullName evidence="3">F-box domain-containing protein</fullName>
    </recommendedName>
</protein>
<gene>
    <name evidence="1" type="ORF">FB45DRAFT_932888</name>
</gene>
<keyword evidence="2" id="KW-1185">Reference proteome</keyword>
<reference evidence="1" key="1">
    <citation type="submission" date="2023-03" db="EMBL/GenBank/DDBJ databases">
        <title>Massive genome expansion in bonnet fungi (Mycena s.s.) driven by repeated elements and novel gene families across ecological guilds.</title>
        <authorList>
            <consortium name="Lawrence Berkeley National Laboratory"/>
            <person name="Harder C.B."/>
            <person name="Miyauchi S."/>
            <person name="Viragh M."/>
            <person name="Kuo A."/>
            <person name="Thoen E."/>
            <person name="Andreopoulos B."/>
            <person name="Lu D."/>
            <person name="Skrede I."/>
            <person name="Drula E."/>
            <person name="Henrissat B."/>
            <person name="Morin E."/>
            <person name="Kohler A."/>
            <person name="Barry K."/>
            <person name="LaButti K."/>
            <person name="Morin E."/>
            <person name="Salamov A."/>
            <person name="Lipzen A."/>
            <person name="Mereny Z."/>
            <person name="Hegedus B."/>
            <person name="Baldrian P."/>
            <person name="Stursova M."/>
            <person name="Weitz H."/>
            <person name="Taylor A."/>
            <person name="Grigoriev I.V."/>
            <person name="Nagy L.G."/>
            <person name="Martin F."/>
            <person name="Kauserud H."/>
        </authorList>
    </citation>
    <scope>NUCLEOTIDE SEQUENCE</scope>
    <source>
        <strain evidence="1">9284</strain>
    </source>
</reference>
<evidence type="ECO:0008006" key="3">
    <source>
        <dbReference type="Google" id="ProtNLM"/>
    </source>
</evidence>